<dbReference type="RefSeq" id="XP_039142987.1">
    <property type="nucleotide sequence ID" value="XM_039287053.1"/>
</dbReference>
<accession>A0AB40CSC4</accession>
<dbReference type="PANTHER" id="PTHR20961">
    <property type="entry name" value="GLYCOSYLTRANSFERASE"/>
    <property type="match status" value="1"/>
</dbReference>
<dbReference type="InterPro" id="IPR007657">
    <property type="entry name" value="Glycosyltransferase_61"/>
</dbReference>
<gene>
    <name evidence="10" type="primary">LOC120280275</name>
</gene>
<keyword evidence="7" id="KW-0812">Transmembrane</keyword>
<evidence type="ECO:0000259" key="8">
    <source>
        <dbReference type="Pfam" id="PF04577"/>
    </source>
</evidence>
<dbReference type="GO" id="GO:0016763">
    <property type="term" value="F:pentosyltransferase activity"/>
    <property type="evidence" value="ECO:0007669"/>
    <property type="project" value="UniProtKB-ARBA"/>
</dbReference>
<evidence type="ECO:0000256" key="7">
    <source>
        <dbReference type="SAM" id="Phobius"/>
    </source>
</evidence>
<comment type="pathway">
    <text evidence="2">Glycan metabolism.</text>
</comment>
<evidence type="ECO:0000256" key="1">
    <source>
        <dbReference type="ARBA" id="ARBA00004323"/>
    </source>
</evidence>
<evidence type="ECO:0000256" key="5">
    <source>
        <dbReference type="ARBA" id="ARBA00023180"/>
    </source>
</evidence>
<sequence length="488" mass="55594">MKTEMKPLRTFAATVKSFKSHARQEPCRITNLLFILSLFLSLSILFLFKSHYCSSPFGKSQTLMSVQVPVKVVNESDDPPLIEDEDEDQEDNNRALINTKSEKTKPICYETSSRSDTCEVEGDVRVQASTNTIFFHPCTSKPQQWRIKPYTRKGDPSALKHVKEWTLKSVMNVEELPQCTKTFTVPAMLFSSQGFTGNFFHDFTDVLIPLFINSYQFHGEVQFLVSDFMSWWVNKFSLILKQLSKHGIVNLEGEEKAVLCYRRLIAGPSFHKELGIDSMKSPNGYSILDFKKLLRQAFGLKRDTVVITKKPKLLIISRKKSREFLNEKEIAQLATSLGFDVVIGEGRWDITVSKFANLVNSADVMLGVHGAGLTNMVFLPKDAVVIQVIPFGGLEKVARRSFEAPTMDMKIKYLDYVIQVNESSLIDQYPKDHPVLKDPMSVHKQGWIALSSLYLVKQNIRIDLQRFRNTLLEAFKLVSNNSSMIHTQ</sequence>
<keyword evidence="3" id="KW-0328">Glycosyltransferase</keyword>
<feature type="region of interest" description="Disordered" evidence="6">
    <location>
        <begin position="76"/>
        <end position="97"/>
    </location>
</feature>
<evidence type="ECO:0000256" key="2">
    <source>
        <dbReference type="ARBA" id="ARBA00004881"/>
    </source>
</evidence>
<keyword evidence="5" id="KW-0325">Glycoprotein</keyword>
<feature type="transmembrane region" description="Helical" evidence="7">
    <location>
        <begin position="29"/>
        <end position="48"/>
    </location>
</feature>
<evidence type="ECO:0000256" key="3">
    <source>
        <dbReference type="ARBA" id="ARBA00022676"/>
    </source>
</evidence>
<organism evidence="9 10">
    <name type="scientific">Dioscorea cayennensis subsp. rotundata</name>
    <name type="common">White Guinea yam</name>
    <name type="synonym">Dioscorea rotundata</name>
    <dbReference type="NCBI Taxonomy" id="55577"/>
    <lineage>
        <taxon>Eukaryota</taxon>
        <taxon>Viridiplantae</taxon>
        <taxon>Streptophyta</taxon>
        <taxon>Embryophyta</taxon>
        <taxon>Tracheophyta</taxon>
        <taxon>Spermatophyta</taxon>
        <taxon>Magnoliopsida</taxon>
        <taxon>Liliopsida</taxon>
        <taxon>Dioscoreales</taxon>
        <taxon>Dioscoreaceae</taxon>
        <taxon>Dioscorea</taxon>
    </lineage>
</organism>
<name>A0AB40CSC4_DIOCR</name>
<proteinExistence type="predicted"/>
<dbReference type="GeneID" id="120280275"/>
<dbReference type="GO" id="GO:0000139">
    <property type="term" value="C:Golgi membrane"/>
    <property type="evidence" value="ECO:0007669"/>
    <property type="project" value="UniProtKB-SubCell"/>
</dbReference>
<evidence type="ECO:0000313" key="10">
    <source>
        <dbReference type="RefSeq" id="XP_039142987.1"/>
    </source>
</evidence>
<dbReference type="AlphaFoldDB" id="A0AB40CSC4"/>
<dbReference type="InterPro" id="IPR049625">
    <property type="entry name" value="Glyco_transf_61_cat"/>
</dbReference>
<protein>
    <submittedName>
        <fullName evidence="10">Alpha-1,3-arabinosyltransferase XAT3-like</fullName>
    </submittedName>
</protein>
<feature type="domain" description="Glycosyltransferase 61 catalytic" evidence="8">
    <location>
        <begin position="199"/>
        <end position="386"/>
    </location>
</feature>
<dbReference type="PANTHER" id="PTHR20961:SF100">
    <property type="entry name" value="OS02G0331200 PROTEIN"/>
    <property type="match status" value="1"/>
</dbReference>
<evidence type="ECO:0000256" key="4">
    <source>
        <dbReference type="ARBA" id="ARBA00022679"/>
    </source>
</evidence>
<dbReference type="Proteomes" id="UP001515500">
    <property type="component" value="Chromosome 17"/>
</dbReference>
<evidence type="ECO:0000256" key="6">
    <source>
        <dbReference type="SAM" id="MobiDB-lite"/>
    </source>
</evidence>
<evidence type="ECO:0000313" key="9">
    <source>
        <dbReference type="Proteomes" id="UP001515500"/>
    </source>
</evidence>
<dbReference type="Pfam" id="PF04577">
    <property type="entry name" value="Glyco_transf_61"/>
    <property type="match status" value="1"/>
</dbReference>
<keyword evidence="7" id="KW-1133">Transmembrane helix</keyword>
<keyword evidence="4" id="KW-0808">Transferase</keyword>
<feature type="compositionally biased region" description="Acidic residues" evidence="6">
    <location>
        <begin position="76"/>
        <end position="90"/>
    </location>
</feature>
<keyword evidence="7" id="KW-0472">Membrane</keyword>
<comment type="subcellular location">
    <subcellularLocation>
        <location evidence="1">Golgi apparatus membrane</location>
        <topology evidence="1">Single-pass type II membrane protein</topology>
    </subcellularLocation>
</comment>
<reference evidence="10" key="1">
    <citation type="submission" date="2025-08" db="UniProtKB">
        <authorList>
            <consortium name="RefSeq"/>
        </authorList>
    </citation>
    <scope>IDENTIFICATION</scope>
</reference>
<keyword evidence="9" id="KW-1185">Reference proteome</keyword>